<dbReference type="Pfam" id="PF01978">
    <property type="entry name" value="TrmB"/>
    <property type="match status" value="1"/>
</dbReference>
<dbReference type="GO" id="GO:0030572">
    <property type="term" value="F:phosphatidyltransferase activity"/>
    <property type="evidence" value="ECO:0007669"/>
    <property type="project" value="UniProtKB-ARBA"/>
</dbReference>
<dbReference type="GO" id="GO:0032049">
    <property type="term" value="P:cardiolipin biosynthetic process"/>
    <property type="evidence" value="ECO:0007669"/>
    <property type="project" value="UniProtKB-ARBA"/>
</dbReference>
<name>A0A6N7QCP9_9XANT</name>
<evidence type="ECO:0000313" key="5">
    <source>
        <dbReference type="Proteomes" id="UP000439314"/>
    </source>
</evidence>
<dbReference type="Pfam" id="PF13091">
    <property type="entry name" value="PLDc_2"/>
    <property type="match status" value="2"/>
</dbReference>
<dbReference type="AlphaFoldDB" id="A0A6N7QCP9"/>
<comment type="caution">
    <text evidence="2">The sequence shown here is derived from an EMBL/GenBank/DDBJ whole genome shotgun (WGS) entry which is preliminary data.</text>
</comment>
<dbReference type="Proteomes" id="UP000437931">
    <property type="component" value="Unassembled WGS sequence"/>
</dbReference>
<keyword evidence="4" id="KW-1185">Reference proteome</keyword>
<dbReference type="PANTHER" id="PTHR21248">
    <property type="entry name" value="CARDIOLIPIN SYNTHASE"/>
    <property type="match status" value="1"/>
</dbReference>
<dbReference type="EMBL" id="WJPM01000018">
    <property type="protein sequence ID" value="MRH76504.1"/>
    <property type="molecule type" value="Genomic_DNA"/>
</dbReference>
<dbReference type="SUPFAM" id="SSF46785">
    <property type="entry name" value="Winged helix' DNA-binding domain"/>
    <property type="match status" value="1"/>
</dbReference>
<evidence type="ECO:0000259" key="1">
    <source>
        <dbReference type="PROSITE" id="PS50035"/>
    </source>
</evidence>
<dbReference type="InterPro" id="IPR036390">
    <property type="entry name" value="WH_DNA-bd_sf"/>
</dbReference>
<gene>
    <name evidence="2" type="ORF">GIY21_17470</name>
    <name evidence="3" type="ORF">GIY22_17900</name>
</gene>
<dbReference type="Proteomes" id="UP000439314">
    <property type="component" value="Unassembled WGS sequence"/>
</dbReference>
<dbReference type="PROSITE" id="PS50035">
    <property type="entry name" value="PLD"/>
    <property type="match status" value="1"/>
</dbReference>
<reference evidence="3" key="2">
    <citation type="journal article" date="2020" name="Plant Dis.">
        <title>A Grain Rot of Rice in Iran Caused by a Xanthomonas Strain Closely Related to X. sacchari.</title>
        <authorList>
            <person name="Mirghasempour S.A."/>
            <person name="Huang S."/>
            <person name="Studholme D.J."/>
            <person name="Brady C.L."/>
        </authorList>
    </citation>
    <scope>NUCLEOTIDE SEQUENCE</scope>
    <source>
        <strain evidence="3">SAM114</strain>
    </source>
</reference>
<proteinExistence type="predicted"/>
<organism evidence="2 5">
    <name type="scientific">Xanthomonas sontii</name>
    <dbReference type="NCBI Taxonomy" id="2650745"/>
    <lineage>
        <taxon>Bacteria</taxon>
        <taxon>Pseudomonadati</taxon>
        <taxon>Pseudomonadota</taxon>
        <taxon>Gammaproteobacteria</taxon>
        <taxon>Lysobacterales</taxon>
        <taxon>Lysobacteraceae</taxon>
        <taxon>Xanthomonas</taxon>
    </lineage>
</organism>
<dbReference type="SUPFAM" id="SSF56024">
    <property type="entry name" value="Phospholipase D/nuclease"/>
    <property type="match status" value="2"/>
</dbReference>
<dbReference type="PANTHER" id="PTHR21248:SF22">
    <property type="entry name" value="PHOSPHOLIPASE D"/>
    <property type="match status" value="1"/>
</dbReference>
<dbReference type="InterPro" id="IPR025202">
    <property type="entry name" value="PLD-like_dom"/>
</dbReference>
<reference evidence="4 5" key="1">
    <citation type="submission" date="2019-11" db="EMBL/GenBank/DDBJ databases">
        <title>First report of rice panicle blight caused by Xanthomonas sp. in Iran.</title>
        <authorList>
            <person name="Mirghasempour S.A."/>
            <person name="Huang S."/>
            <person name="Brady C.L."/>
            <person name="Studholme D.J."/>
        </authorList>
    </citation>
    <scope>NUCLEOTIDE SEQUENCE [LARGE SCALE GENOMIC DNA]</scope>
    <source>
        <strain evidence="2 5">ASD011</strain>
        <strain evidence="4">SAM114</strain>
    </source>
</reference>
<dbReference type="InterPro" id="IPR002831">
    <property type="entry name" value="Tscrpt_reg_TrmB_N"/>
</dbReference>
<accession>A0A6N7QCP9</accession>
<protein>
    <recommendedName>
        <fullName evidence="1">PLD phosphodiesterase domain-containing protein</fullName>
    </recommendedName>
</protein>
<dbReference type="InterPro" id="IPR001736">
    <property type="entry name" value="PLipase_D/transphosphatidylase"/>
</dbReference>
<feature type="domain" description="PLD phosphodiesterase" evidence="1">
    <location>
        <begin position="345"/>
        <end position="377"/>
    </location>
</feature>
<evidence type="ECO:0000313" key="2">
    <source>
        <dbReference type="EMBL" id="MRH02089.1"/>
    </source>
</evidence>
<evidence type="ECO:0000313" key="4">
    <source>
        <dbReference type="Proteomes" id="UP000437931"/>
    </source>
</evidence>
<dbReference type="RefSeq" id="WP_153752690.1">
    <property type="nucleotide sequence ID" value="NZ_WJPM01000018.1"/>
</dbReference>
<dbReference type="EMBL" id="WJPN01000018">
    <property type="protein sequence ID" value="MRH02089.1"/>
    <property type="molecule type" value="Genomic_DNA"/>
</dbReference>
<sequence>MNVVRVAVPVLKGKRKFFLEKGRPWSVVEQVFLVALVNQPATVDTLAQDANVPRRLVLEALIRLMRAGWVELHQGPHGLVFSASSFGAAVADSEELPKIAKSMSRWMNFVVDRVTGTLYRTRELPPFERHVVEQRAERERLVWLDANEIPSRADPSSMLSALFSDDERFLSMEQSGERMVERFAVVSVRNGQVEDLPPRAPKALMQAVQNAAARATAEPSGVKSPTVKAPVLVGGSDEVTPSCVKATFRSSDLVLGGESHKQLILEALRKARHRVIIHSTFVKYDRLVELRPLIFDAAKRGVVIDILWGESEDKAGVVSSRDAAFTFKQDVERAGLGDVVRVQPFSTRSHAKLLVYDDPRTGEYMGVVGSCNWLASPFVAYEVSARFSDPRVVALLLQQLADLSSGPSGVWNSLTNELAALAGSVRRRRPAAGPSADVAIVLGAQHGHFVRHARDSAVRRLFVTSHQLGGATRPAIVVPAAAAVRDRGLEVTAYYGTQSQAVTSSQVATITRSSADDGVQINVVVEPKLHAKVLAWDDDNALITSQNWLSADPDGSNPRAEIGVFIKGHGVAKRIIEHFEVSRQF</sequence>
<dbReference type="Gene3D" id="3.30.870.10">
    <property type="entry name" value="Endonuclease Chain A"/>
    <property type="match status" value="2"/>
</dbReference>
<evidence type="ECO:0000313" key="3">
    <source>
        <dbReference type="EMBL" id="MRH76504.1"/>
    </source>
</evidence>